<dbReference type="SUPFAM" id="SSF53335">
    <property type="entry name" value="S-adenosyl-L-methionine-dependent methyltransferases"/>
    <property type="match status" value="1"/>
</dbReference>
<gene>
    <name evidence="5" type="ORF">HIM_06983</name>
</gene>
<keyword evidence="6" id="KW-1185">Reference proteome</keyword>
<evidence type="ECO:0008006" key="7">
    <source>
        <dbReference type="Google" id="ProtNLM"/>
    </source>
</evidence>
<dbReference type="GO" id="GO:0008276">
    <property type="term" value="F:protein methyltransferase activity"/>
    <property type="evidence" value="ECO:0007669"/>
    <property type="project" value="TreeGrafter"/>
</dbReference>
<dbReference type="Gene3D" id="3.40.50.150">
    <property type="entry name" value="Vaccinia Virus protein VP39"/>
    <property type="match status" value="1"/>
</dbReference>
<evidence type="ECO:0000256" key="1">
    <source>
        <dbReference type="ARBA" id="ARBA00006149"/>
    </source>
</evidence>
<dbReference type="OrthoDB" id="406152at2759"/>
<dbReference type="InterPro" id="IPR002052">
    <property type="entry name" value="DNA_methylase_N6_adenine_CS"/>
</dbReference>
<dbReference type="InterPro" id="IPR052190">
    <property type="entry name" value="Euk-Arch_PrmC-MTase"/>
</dbReference>
<dbReference type="PANTHER" id="PTHR45875:SF1">
    <property type="entry name" value="METHYLTRANSFERASE N6AMT1"/>
    <property type="match status" value="1"/>
</dbReference>
<dbReference type="GO" id="GO:0003676">
    <property type="term" value="F:nucleic acid binding"/>
    <property type="evidence" value="ECO:0007669"/>
    <property type="project" value="InterPro"/>
</dbReference>
<dbReference type="EMBL" id="KQ030533">
    <property type="protein sequence ID" value="KJZ73650.1"/>
    <property type="molecule type" value="Genomic_DNA"/>
</dbReference>
<dbReference type="AlphaFoldDB" id="A0A0F7ZNF3"/>
<dbReference type="InterPro" id="IPR029063">
    <property type="entry name" value="SAM-dependent_MTases_sf"/>
</dbReference>
<name>A0A0F7ZNF3_9HYPO</name>
<comment type="similarity">
    <text evidence="1">Belongs to the eukaryotic/archaeal PrmC-related family.</text>
</comment>
<evidence type="ECO:0000256" key="3">
    <source>
        <dbReference type="ARBA" id="ARBA00022679"/>
    </source>
</evidence>
<evidence type="ECO:0000256" key="4">
    <source>
        <dbReference type="ARBA" id="ARBA00022691"/>
    </source>
</evidence>
<keyword evidence="3" id="KW-0808">Transferase</keyword>
<reference evidence="5 6" key="1">
    <citation type="journal article" date="2014" name="Genome Biol. Evol.">
        <title>Comparative genomics and transcriptomics analyses reveal divergent lifestyle features of nematode endoparasitic fungus Hirsutella minnesotensis.</title>
        <authorList>
            <person name="Lai Y."/>
            <person name="Liu K."/>
            <person name="Zhang X."/>
            <person name="Zhang X."/>
            <person name="Li K."/>
            <person name="Wang N."/>
            <person name="Shu C."/>
            <person name="Wu Y."/>
            <person name="Wang C."/>
            <person name="Bushley K.E."/>
            <person name="Xiang M."/>
            <person name="Liu X."/>
        </authorList>
    </citation>
    <scope>NUCLEOTIDE SEQUENCE [LARGE SCALE GENOMIC DNA]</scope>
    <source>
        <strain evidence="5 6">3608</strain>
    </source>
</reference>
<dbReference type="PANTHER" id="PTHR45875">
    <property type="entry name" value="METHYLTRANSFERASE N6AMT1"/>
    <property type="match status" value="1"/>
</dbReference>
<dbReference type="GO" id="GO:0008757">
    <property type="term" value="F:S-adenosylmethionine-dependent methyltransferase activity"/>
    <property type="evidence" value="ECO:0007669"/>
    <property type="project" value="TreeGrafter"/>
</dbReference>
<proteinExistence type="inferred from homology"/>
<protein>
    <recommendedName>
        <fullName evidence="7">Methyltransferase small domain-containing protein</fullName>
    </recommendedName>
</protein>
<accession>A0A0F7ZNF3</accession>
<dbReference type="GO" id="GO:0032259">
    <property type="term" value="P:methylation"/>
    <property type="evidence" value="ECO:0007669"/>
    <property type="project" value="UniProtKB-KW"/>
</dbReference>
<dbReference type="Proteomes" id="UP000054481">
    <property type="component" value="Unassembled WGS sequence"/>
</dbReference>
<evidence type="ECO:0000313" key="6">
    <source>
        <dbReference type="Proteomes" id="UP000054481"/>
    </source>
</evidence>
<organism evidence="5 6">
    <name type="scientific">Hirsutella minnesotensis 3608</name>
    <dbReference type="NCBI Taxonomy" id="1043627"/>
    <lineage>
        <taxon>Eukaryota</taxon>
        <taxon>Fungi</taxon>
        <taxon>Dikarya</taxon>
        <taxon>Ascomycota</taxon>
        <taxon>Pezizomycotina</taxon>
        <taxon>Sordariomycetes</taxon>
        <taxon>Hypocreomycetidae</taxon>
        <taxon>Hypocreales</taxon>
        <taxon>Ophiocordycipitaceae</taxon>
        <taxon>Hirsutella</taxon>
    </lineage>
</organism>
<keyword evidence="2" id="KW-0489">Methyltransferase</keyword>
<dbReference type="GO" id="GO:0035657">
    <property type="term" value="C:eRF1 methyltransferase complex"/>
    <property type="evidence" value="ECO:0007669"/>
    <property type="project" value="TreeGrafter"/>
</dbReference>
<keyword evidence="4" id="KW-0949">S-adenosyl-L-methionine</keyword>
<evidence type="ECO:0000256" key="2">
    <source>
        <dbReference type="ARBA" id="ARBA00022603"/>
    </source>
</evidence>
<dbReference type="PROSITE" id="PS00092">
    <property type="entry name" value="N6_MTASE"/>
    <property type="match status" value="1"/>
</dbReference>
<evidence type="ECO:0000313" key="5">
    <source>
        <dbReference type="EMBL" id="KJZ73650.1"/>
    </source>
</evidence>
<sequence length="179" mass="18665">MLPTPDTSHVPYERVYEPSEDSFLLLDTLSSDGERQFLRQTVAVDGDPAPLVVEVGTGSGVVLAFVHAHARDIFGTGRVLTAGVDVNAYACRATVATVRKAQQDAAAAADAAPTSTEASPGGPSHAATYLGACMGDLASPWRPNSVDVLIFNPPYVPTPALPVRPEGFDDAAAPPQQQP</sequence>